<dbReference type="InterPro" id="IPR046219">
    <property type="entry name" value="DUF6252"/>
</dbReference>
<feature type="signal peptide" evidence="1">
    <location>
        <begin position="1"/>
        <end position="30"/>
    </location>
</feature>
<evidence type="ECO:0000313" key="2">
    <source>
        <dbReference type="EMBL" id="NKI91723.1"/>
    </source>
</evidence>
<dbReference type="EMBL" id="JAAVTK010000022">
    <property type="protein sequence ID" value="NKI91723.1"/>
    <property type="molecule type" value="Genomic_DNA"/>
</dbReference>
<feature type="chain" id="PRO_5045735772" description="DUF4402 domain-containing protein" evidence="1">
    <location>
        <begin position="31"/>
        <end position="167"/>
    </location>
</feature>
<protein>
    <recommendedName>
        <fullName evidence="4">DUF4402 domain-containing protein</fullName>
    </recommendedName>
</protein>
<keyword evidence="3" id="KW-1185">Reference proteome</keyword>
<dbReference type="Pfam" id="PF19765">
    <property type="entry name" value="DUF6252"/>
    <property type="match status" value="1"/>
</dbReference>
<evidence type="ECO:0008006" key="4">
    <source>
        <dbReference type="Google" id="ProtNLM"/>
    </source>
</evidence>
<gene>
    <name evidence="2" type="ORF">HBN54_004345</name>
</gene>
<organism evidence="2 3">
    <name type="scientific">Hymenobacter artigasi</name>
    <dbReference type="NCBI Taxonomy" id="2719616"/>
    <lineage>
        <taxon>Bacteria</taxon>
        <taxon>Pseudomonadati</taxon>
        <taxon>Bacteroidota</taxon>
        <taxon>Cytophagia</taxon>
        <taxon>Cytophagales</taxon>
        <taxon>Hymenobacteraceae</taxon>
        <taxon>Hymenobacter</taxon>
    </lineage>
</organism>
<keyword evidence="1" id="KW-0732">Signal</keyword>
<name>A0ABX1HN78_9BACT</name>
<dbReference type="RefSeq" id="WP_168675279.1">
    <property type="nucleotide sequence ID" value="NZ_JAAVTK010000022.1"/>
</dbReference>
<accession>A0ABX1HN78</accession>
<proteinExistence type="predicted"/>
<dbReference type="Proteomes" id="UP000717634">
    <property type="component" value="Unassembled WGS sequence"/>
</dbReference>
<dbReference type="PROSITE" id="PS51257">
    <property type="entry name" value="PROKAR_LIPOPROTEIN"/>
    <property type="match status" value="1"/>
</dbReference>
<comment type="caution">
    <text evidence="2">The sequence shown here is derived from an EMBL/GenBank/DDBJ whole genome shotgun (WGS) entry which is preliminary data.</text>
</comment>
<sequence>MISFRTLSYRAATVVALASVSACSSSSAPGADPTPARGLAWTVDGAAMSTTTVQSQTGSNTVSVAGTVTNGSTSNYLSLEMPNAVGTYTFSSTARASATYSTNSGTTNAVYYAGALPSSSGQNTIGAGTIVVTALTATNVTGTFTFTGIGPAGASKSITNGTFNVGL</sequence>
<evidence type="ECO:0000256" key="1">
    <source>
        <dbReference type="SAM" id="SignalP"/>
    </source>
</evidence>
<reference evidence="2 3" key="1">
    <citation type="submission" date="2020-03" db="EMBL/GenBank/DDBJ databases">
        <title>Genomic Encyclopedia of Type Strains, Phase IV (KMG-V): Genome sequencing to study the core and pangenomes of soil and plant-associated prokaryotes.</title>
        <authorList>
            <person name="Whitman W."/>
        </authorList>
    </citation>
    <scope>NUCLEOTIDE SEQUENCE [LARGE SCALE GENOMIC DNA]</scope>
    <source>
        <strain evidence="2 3">1B</strain>
    </source>
</reference>
<evidence type="ECO:0000313" key="3">
    <source>
        <dbReference type="Proteomes" id="UP000717634"/>
    </source>
</evidence>